<dbReference type="GO" id="GO:0003677">
    <property type="term" value="F:DNA binding"/>
    <property type="evidence" value="ECO:0007669"/>
    <property type="project" value="InterPro"/>
</dbReference>
<dbReference type="Pfam" id="PF02575">
    <property type="entry name" value="YbaB_DNA_bd"/>
    <property type="match status" value="1"/>
</dbReference>
<dbReference type="InterPro" id="IPR004401">
    <property type="entry name" value="YbaB/EbfC"/>
</dbReference>
<sequence length="134" mass="14508">MTSPPTPDEDRRYLEQLITQTRTAMDHLRQAKRLIGEAEGTGEAAQGLIRVRADGRGGLIGVSLNPRALRLDTRTLGAEVTKVIQAAQEHAGRITGEIVQDAVARAGGLPAPLDETFVRDRIELAAADLYSERP</sequence>
<proteinExistence type="predicted"/>
<evidence type="ECO:0000313" key="2">
    <source>
        <dbReference type="Proteomes" id="UP000646523"/>
    </source>
</evidence>
<accession>A0A917YXA7</accession>
<evidence type="ECO:0008006" key="3">
    <source>
        <dbReference type="Google" id="ProtNLM"/>
    </source>
</evidence>
<comment type="caution">
    <text evidence="1">The sequence shown here is derived from an EMBL/GenBank/DDBJ whole genome shotgun (WGS) entry which is preliminary data.</text>
</comment>
<protein>
    <recommendedName>
        <fullName evidence="3">YbaB/EbfC family DNA-binding protein</fullName>
    </recommendedName>
</protein>
<evidence type="ECO:0000313" key="1">
    <source>
        <dbReference type="EMBL" id="GGO68004.1"/>
    </source>
</evidence>
<dbReference type="InterPro" id="IPR036894">
    <property type="entry name" value="YbaB-like_sf"/>
</dbReference>
<dbReference type="EMBL" id="BMNH01000006">
    <property type="protein sequence ID" value="GGO68004.1"/>
    <property type="molecule type" value="Genomic_DNA"/>
</dbReference>
<dbReference type="Proteomes" id="UP000646523">
    <property type="component" value="Unassembled WGS sequence"/>
</dbReference>
<dbReference type="AlphaFoldDB" id="A0A917YXA7"/>
<dbReference type="SUPFAM" id="SSF82607">
    <property type="entry name" value="YbaB-like"/>
    <property type="match status" value="1"/>
</dbReference>
<dbReference type="Gene3D" id="3.30.1310.10">
    <property type="entry name" value="Nucleoid-associated protein YbaB-like domain"/>
    <property type="match status" value="1"/>
</dbReference>
<name>A0A917YXA7_9ACTN</name>
<gene>
    <name evidence="1" type="ORF">GCM10012289_25760</name>
</gene>
<reference evidence="1" key="1">
    <citation type="journal article" date="2014" name="Int. J. Syst. Evol. Microbiol.">
        <title>Complete genome sequence of Corynebacterium casei LMG S-19264T (=DSM 44701T), isolated from a smear-ripened cheese.</title>
        <authorList>
            <consortium name="US DOE Joint Genome Institute (JGI-PGF)"/>
            <person name="Walter F."/>
            <person name="Albersmeier A."/>
            <person name="Kalinowski J."/>
            <person name="Ruckert C."/>
        </authorList>
    </citation>
    <scope>NUCLEOTIDE SEQUENCE</scope>
    <source>
        <strain evidence="1">CGMCC 4.7368</strain>
    </source>
</reference>
<reference evidence="1" key="2">
    <citation type="submission" date="2020-09" db="EMBL/GenBank/DDBJ databases">
        <authorList>
            <person name="Sun Q."/>
            <person name="Zhou Y."/>
        </authorList>
    </citation>
    <scope>NUCLEOTIDE SEQUENCE</scope>
    <source>
        <strain evidence="1">CGMCC 4.7368</strain>
    </source>
</reference>
<dbReference type="RefSeq" id="WP_189124297.1">
    <property type="nucleotide sequence ID" value="NZ_BMNH01000006.1"/>
</dbReference>
<organism evidence="1 2">
    <name type="scientific">Nonomuraea cavernae</name>
    <dbReference type="NCBI Taxonomy" id="2045107"/>
    <lineage>
        <taxon>Bacteria</taxon>
        <taxon>Bacillati</taxon>
        <taxon>Actinomycetota</taxon>
        <taxon>Actinomycetes</taxon>
        <taxon>Streptosporangiales</taxon>
        <taxon>Streptosporangiaceae</taxon>
        <taxon>Nonomuraea</taxon>
    </lineage>
</organism>
<keyword evidence="2" id="KW-1185">Reference proteome</keyword>